<keyword evidence="3" id="KW-1185">Reference proteome</keyword>
<comment type="caution">
    <text evidence="2">The sequence shown here is derived from an EMBL/GenBank/DDBJ whole genome shotgun (WGS) entry which is preliminary data.</text>
</comment>
<gene>
    <name evidence="2" type="ORF">RDI58_011197</name>
</gene>
<proteinExistence type="predicted"/>
<accession>A0AAN8YHF9</accession>
<reference evidence="2 3" key="1">
    <citation type="submission" date="2024-02" db="EMBL/GenBank/DDBJ databases">
        <title>de novo genome assembly of Solanum bulbocastanum strain 11H21.</title>
        <authorList>
            <person name="Hosaka A.J."/>
        </authorList>
    </citation>
    <scope>NUCLEOTIDE SEQUENCE [LARGE SCALE GENOMIC DNA]</scope>
    <source>
        <tissue evidence="2">Young leaves</tissue>
    </source>
</reference>
<dbReference type="AlphaFoldDB" id="A0AAN8YHF9"/>
<dbReference type="EMBL" id="JBANQN010000004">
    <property type="protein sequence ID" value="KAK6792116.1"/>
    <property type="molecule type" value="Genomic_DNA"/>
</dbReference>
<organism evidence="2 3">
    <name type="scientific">Solanum bulbocastanum</name>
    <name type="common">Wild potato</name>
    <dbReference type="NCBI Taxonomy" id="147425"/>
    <lineage>
        <taxon>Eukaryota</taxon>
        <taxon>Viridiplantae</taxon>
        <taxon>Streptophyta</taxon>
        <taxon>Embryophyta</taxon>
        <taxon>Tracheophyta</taxon>
        <taxon>Spermatophyta</taxon>
        <taxon>Magnoliopsida</taxon>
        <taxon>eudicotyledons</taxon>
        <taxon>Gunneridae</taxon>
        <taxon>Pentapetalae</taxon>
        <taxon>asterids</taxon>
        <taxon>lamiids</taxon>
        <taxon>Solanales</taxon>
        <taxon>Solanaceae</taxon>
        <taxon>Solanoideae</taxon>
        <taxon>Solaneae</taxon>
        <taxon>Solanum</taxon>
    </lineage>
</organism>
<evidence type="ECO:0000313" key="3">
    <source>
        <dbReference type="Proteomes" id="UP001371456"/>
    </source>
</evidence>
<name>A0AAN8YHF9_SOLBU</name>
<evidence type="ECO:0000313" key="2">
    <source>
        <dbReference type="EMBL" id="KAK6792116.1"/>
    </source>
</evidence>
<sequence>MMLQKIVTSLSLLDFPFPPPNKHTVVHCCCCLDTPTFAFFGSFIPTKVEDNVVSFKILLGAVSDGKEALKLQAFMVAQLISSPAVVSASYRKKEGRLSPKTGVGRGTDRKRKRILT</sequence>
<feature type="region of interest" description="Disordered" evidence="1">
    <location>
        <begin position="93"/>
        <end position="116"/>
    </location>
</feature>
<evidence type="ECO:0000256" key="1">
    <source>
        <dbReference type="SAM" id="MobiDB-lite"/>
    </source>
</evidence>
<protein>
    <submittedName>
        <fullName evidence="2">Uncharacterized protein</fullName>
    </submittedName>
</protein>
<dbReference type="Proteomes" id="UP001371456">
    <property type="component" value="Unassembled WGS sequence"/>
</dbReference>